<feature type="signal peptide" evidence="1">
    <location>
        <begin position="1"/>
        <end position="16"/>
    </location>
</feature>
<dbReference type="Proteomes" id="UP001515480">
    <property type="component" value="Unassembled WGS sequence"/>
</dbReference>
<evidence type="ECO:0008006" key="4">
    <source>
        <dbReference type="Google" id="ProtNLM"/>
    </source>
</evidence>
<protein>
    <recommendedName>
        <fullName evidence="4">PsbP C-terminal domain-containing protein</fullName>
    </recommendedName>
</protein>
<accession>A0AB34JTD6</accession>
<sequence>MRSVTLLLLASGVVSSLQVAFTRRRAATAIIAAGSTRASFRDDAALAVAAISARRFSIEPRITPLPPLGALSRYEDQLSTPKGSKALFLQVRFEFPSQWALLERDAGGIQFVDGATGLRTYILQAELPEGDTLATVPKAWFGTSIFDQQGAIARGGAIVEDFKVSSSKLVDAPPEAVGPSRRRLSLKYTVVTPANQRVVERRAVVDAYEFQGIAYMLVASATGSKWESSEKERCERTADSFIISL</sequence>
<organism evidence="2 3">
    <name type="scientific">Prymnesium parvum</name>
    <name type="common">Toxic golden alga</name>
    <dbReference type="NCBI Taxonomy" id="97485"/>
    <lineage>
        <taxon>Eukaryota</taxon>
        <taxon>Haptista</taxon>
        <taxon>Haptophyta</taxon>
        <taxon>Prymnesiophyceae</taxon>
        <taxon>Prymnesiales</taxon>
        <taxon>Prymnesiaceae</taxon>
        <taxon>Prymnesium</taxon>
    </lineage>
</organism>
<evidence type="ECO:0000256" key="1">
    <source>
        <dbReference type="SAM" id="SignalP"/>
    </source>
</evidence>
<gene>
    <name evidence="2" type="ORF">AB1Y20_019110</name>
</gene>
<dbReference type="AlphaFoldDB" id="A0AB34JTD6"/>
<proteinExistence type="predicted"/>
<feature type="chain" id="PRO_5044268856" description="PsbP C-terminal domain-containing protein" evidence="1">
    <location>
        <begin position="17"/>
        <end position="245"/>
    </location>
</feature>
<reference evidence="2 3" key="1">
    <citation type="journal article" date="2024" name="Science">
        <title>Giant polyketide synthase enzymes in the biosynthesis of giant marine polyether toxins.</title>
        <authorList>
            <person name="Fallon T.R."/>
            <person name="Shende V.V."/>
            <person name="Wierzbicki I.H."/>
            <person name="Pendleton A.L."/>
            <person name="Watervoot N.F."/>
            <person name="Auber R.P."/>
            <person name="Gonzalez D.J."/>
            <person name="Wisecaver J.H."/>
            <person name="Moore B.S."/>
        </authorList>
    </citation>
    <scope>NUCLEOTIDE SEQUENCE [LARGE SCALE GENOMIC DNA]</scope>
    <source>
        <strain evidence="2 3">12B1</strain>
    </source>
</reference>
<keyword evidence="3" id="KW-1185">Reference proteome</keyword>
<evidence type="ECO:0000313" key="2">
    <source>
        <dbReference type="EMBL" id="KAL1524202.1"/>
    </source>
</evidence>
<comment type="caution">
    <text evidence="2">The sequence shown here is derived from an EMBL/GenBank/DDBJ whole genome shotgun (WGS) entry which is preliminary data.</text>
</comment>
<keyword evidence="1" id="KW-0732">Signal</keyword>
<dbReference type="EMBL" id="JBGBPQ010000005">
    <property type="protein sequence ID" value="KAL1524202.1"/>
    <property type="molecule type" value="Genomic_DNA"/>
</dbReference>
<evidence type="ECO:0000313" key="3">
    <source>
        <dbReference type="Proteomes" id="UP001515480"/>
    </source>
</evidence>
<name>A0AB34JTD6_PRYPA</name>